<accession>A0AC61NM06</accession>
<protein>
    <submittedName>
        <fullName evidence="1">Peptidase domain-containing ABC transporter</fullName>
    </submittedName>
</protein>
<reference evidence="1" key="1">
    <citation type="submission" date="2021-08" db="EMBL/GenBank/DDBJ databases">
        <title>Novel anaerobic bacterium isolated from sea squirt in East Sea, Republic of Korea.</title>
        <authorList>
            <person name="Nguyen T.H."/>
            <person name="Li Z."/>
            <person name="Lee Y.-J."/>
            <person name="Ko J."/>
            <person name="Kim S.-G."/>
        </authorList>
    </citation>
    <scope>NUCLEOTIDE SEQUENCE</scope>
    <source>
        <strain evidence="1">KCTC 25031</strain>
    </source>
</reference>
<dbReference type="Proteomes" id="UP000826212">
    <property type="component" value="Chromosome"/>
</dbReference>
<name>A0AC61NM06_9BACT</name>
<organism evidence="1 2">
    <name type="scientific">Halosquirtibacter laminarini</name>
    <dbReference type="NCBI Taxonomy" id="3374600"/>
    <lineage>
        <taxon>Bacteria</taxon>
        <taxon>Pseudomonadati</taxon>
        <taxon>Bacteroidota</taxon>
        <taxon>Bacteroidia</taxon>
        <taxon>Marinilabiliales</taxon>
        <taxon>Prolixibacteraceae</taxon>
        <taxon>Halosquirtibacter</taxon>
    </lineage>
</organism>
<evidence type="ECO:0000313" key="2">
    <source>
        <dbReference type="Proteomes" id="UP000826212"/>
    </source>
</evidence>
<proteinExistence type="predicted"/>
<sequence length="732" mass="82733">MRSIERKRIKKTFVKQLYQSDCGVACLQSILRYHNIKNVSYQDIRTLSGTDRQGTSLLGLYEASKDFGLEAKGLRSSIDKLKESTDLAILHIRKDRVMEHYVVFFGMHKGKFLIGDPAVGVKCVNDYELEKVWMSKKCLRLTRTVSRENSSNSNSPQKSLVINLVKQDLNKIISSAVIGIVVAILSIITALITQKLIDNILPSKRTGELLVIGLLFLFILCFRSFLSYLRASILAEQTKTFNLRIISSFFKSLIELPKIVFDTRAIGDMVVRLNDTVRIQNFITNVIGNSLIDLMMLLTSLAFVLYHSSELFVVSTIIFCIFFIVILSLTKKVLNKQKAIMSSFSQVETNYIDSIQGIVEIKMSNQEEEFSRINKNTIAHNQDKVYDLNKFKAKLNVINGIVTALYLSIVLMFGANKVLSDEMQLGVFMAIFGLCSAAIPFVINLAMIIVPLNEAVSAFNRIYELTNVRAENRSGENVTEFESLEVENLSFNYPGRKRLLNNISFCVRKNELISIVGENGSGKSTITQLICRFYNPKEGRITINNKTDINSLELSQWRNTIGVISQDIHLFNGTIIENIAMSTSPEAINSTIERLKEIELIDLFNQFSDNIWTVVGEVGSNISGGQRQLIGIARALTKKSKLIILDEATSAMDVETETKIINIINTLKASVAFIFISHKVHILKNISDRLYLIDDGAINHWGNHQELMSTKNFYSTFWNKYFDSGFVHELQK</sequence>
<gene>
    <name evidence="1" type="ORF">K4L44_12395</name>
</gene>
<evidence type="ECO:0000313" key="1">
    <source>
        <dbReference type="EMBL" id="QZE13382.1"/>
    </source>
</evidence>
<dbReference type="EMBL" id="CP081303">
    <property type="protein sequence ID" value="QZE13382.1"/>
    <property type="molecule type" value="Genomic_DNA"/>
</dbReference>
<keyword evidence="2" id="KW-1185">Reference proteome</keyword>